<evidence type="ECO:0000259" key="4">
    <source>
        <dbReference type="Pfam" id="PF09972"/>
    </source>
</evidence>
<dbReference type="Pfam" id="PF09972">
    <property type="entry name" value="DUF2207"/>
    <property type="match status" value="1"/>
</dbReference>
<keyword evidence="2" id="KW-1133">Transmembrane helix</keyword>
<sequence>MIRRPLPRFLARSLGATGAVLLTATTLMFTASTAPASAAEPVAGVDDFDFSSWDAVYEVGMDDDGRATLHVVETRVAEFPDSDQNRGIVAGYPDSYEGAGIGTTILSVRDENGDDVPYETEKDDGLLYVLTGTDDYVHGSTTYVIEYEMRDVILAAEGTKVDEFYWDLLPQDSTQGIGSFHAQITFDDRLATHLTGASSCYLGFYGSSDTCSLLREGSTFSVSADDLAAREGVTIAIALEQGTVTQPPARLPNAATDVAPYWIGGGAAALSVGAWLAIAATKRRRRRATGIIVAQYDVPDSMPPLLASTIIPRAKNALAAQIIHLAVRGLVHLEEMPGGSEKKKGRPRLRRLKGPIPDPIDERSLNALFGGRGPGRVQRLPENDEKFANRMRGLLNGAPHEAAQRGLTTKARSIPAAVIQLIAVALLAVMAVLLAWAVFTGRESVGALLFAFLICGVFVGASCFASLRKHTVLTPEGALQLEYLNGVREFIRVAEADRLRMLQSYTGAERRSDGTVDVIHVYEKLLPYAILFGQEREWGEVLEVNYAGEQRSAGWIDGSPTGLAARLVVFSAVTRSSSTYSAPSSGSSSSFGGSSGGGFSGGGGGGGFSGGR</sequence>
<evidence type="ECO:0000313" key="6">
    <source>
        <dbReference type="EMBL" id="GGD89486.1"/>
    </source>
</evidence>
<feature type="compositionally biased region" description="Gly residues" evidence="1">
    <location>
        <begin position="593"/>
        <end position="612"/>
    </location>
</feature>
<accession>A0ABQ1S3L0</accession>
<reference evidence="7" key="1">
    <citation type="journal article" date="2019" name="Int. J. Syst. Evol. Microbiol.">
        <title>The Global Catalogue of Microorganisms (GCM) 10K type strain sequencing project: providing services to taxonomists for standard genome sequencing and annotation.</title>
        <authorList>
            <consortium name="The Broad Institute Genomics Platform"/>
            <consortium name="The Broad Institute Genome Sequencing Center for Infectious Disease"/>
            <person name="Wu L."/>
            <person name="Ma J."/>
        </authorList>
    </citation>
    <scope>NUCLEOTIDE SEQUENCE [LARGE SCALE GENOMIC DNA]</scope>
    <source>
        <strain evidence="7">CCM 7640</strain>
    </source>
</reference>
<feature type="region of interest" description="Disordered" evidence="1">
    <location>
        <begin position="578"/>
        <end position="612"/>
    </location>
</feature>
<feature type="transmembrane region" description="Helical" evidence="2">
    <location>
        <begin position="414"/>
        <end position="439"/>
    </location>
</feature>
<dbReference type="InterPro" id="IPR048389">
    <property type="entry name" value="YciQ-like_C"/>
</dbReference>
<feature type="chain" id="PRO_5045867627" description="DUF2207 domain-containing protein" evidence="3">
    <location>
        <begin position="39"/>
        <end position="612"/>
    </location>
</feature>
<evidence type="ECO:0000256" key="1">
    <source>
        <dbReference type="SAM" id="MobiDB-lite"/>
    </source>
</evidence>
<keyword evidence="3" id="KW-0732">Signal</keyword>
<dbReference type="Proteomes" id="UP000629365">
    <property type="component" value="Unassembled WGS sequence"/>
</dbReference>
<feature type="domain" description="DUF2207" evidence="4">
    <location>
        <begin position="67"/>
        <end position="238"/>
    </location>
</feature>
<dbReference type="EMBL" id="BMCM01000007">
    <property type="protein sequence ID" value="GGD89486.1"/>
    <property type="molecule type" value="Genomic_DNA"/>
</dbReference>
<comment type="caution">
    <text evidence="6">The sequence shown here is derived from an EMBL/GenBank/DDBJ whole genome shotgun (WGS) entry which is preliminary data.</text>
</comment>
<gene>
    <name evidence="6" type="ORF">GCM10007269_35150</name>
</gene>
<evidence type="ECO:0000256" key="2">
    <source>
        <dbReference type="SAM" id="Phobius"/>
    </source>
</evidence>
<keyword evidence="2" id="KW-0472">Membrane</keyword>
<feature type="domain" description="Predicted membrane protein YciQ-like C-terminal" evidence="5">
    <location>
        <begin position="295"/>
        <end position="540"/>
    </location>
</feature>
<feature type="transmembrane region" description="Helical" evidence="2">
    <location>
        <begin position="445"/>
        <end position="467"/>
    </location>
</feature>
<evidence type="ECO:0000259" key="5">
    <source>
        <dbReference type="Pfam" id="PF20990"/>
    </source>
</evidence>
<dbReference type="RefSeq" id="WP_188438039.1">
    <property type="nucleotide sequence ID" value="NZ_BMCM01000007.1"/>
</dbReference>
<evidence type="ECO:0000313" key="7">
    <source>
        <dbReference type="Proteomes" id="UP000629365"/>
    </source>
</evidence>
<feature type="region of interest" description="Disordered" evidence="1">
    <location>
        <begin position="337"/>
        <end position="359"/>
    </location>
</feature>
<feature type="transmembrane region" description="Helical" evidence="2">
    <location>
        <begin position="259"/>
        <end position="278"/>
    </location>
</feature>
<dbReference type="Pfam" id="PF20990">
    <property type="entry name" value="DUF2207_C"/>
    <property type="match status" value="1"/>
</dbReference>
<protein>
    <recommendedName>
        <fullName evidence="8">DUF2207 domain-containing protein</fullName>
    </recommendedName>
</protein>
<keyword evidence="2" id="KW-0812">Transmembrane</keyword>
<evidence type="ECO:0000256" key="3">
    <source>
        <dbReference type="SAM" id="SignalP"/>
    </source>
</evidence>
<keyword evidence="7" id="KW-1185">Reference proteome</keyword>
<dbReference type="InterPro" id="IPR018702">
    <property type="entry name" value="DUF2207"/>
</dbReference>
<evidence type="ECO:0008006" key="8">
    <source>
        <dbReference type="Google" id="ProtNLM"/>
    </source>
</evidence>
<feature type="compositionally biased region" description="Basic residues" evidence="1">
    <location>
        <begin position="343"/>
        <end position="353"/>
    </location>
</feature>
<proteinExistence type="predicted"/>
<organism evidence="6 7">
    <name type="scientific">Microbacterium murale</name>
    <dbReference type="NCBI Taxonomy" id="1081040"/>
    <lineage>
        <taxon>Bacteria</taxon>
        <taxon>Bacillati</taxon>
        <taxon>Actinomycetota</taxon>
        <taxon>Actinomycetes</taxon>
        <taxon>Micrococcales</taxon>
        <taxon>Microbacteriaceae</taxon>
        <taxon>Microbacterium</taxon>
    </lineage>
</organism>
<name>A0ABQ1S3L0_9MICO</name>
<feature type="signal peptide" evidence="3">
    <location>
        <begin position="1"/>
        <end position="38"/>
    </location>
</feature>